<keyword evidence="3 8" id="KW-0812">Transmembrane</keyword>
<keyword evidence="5 8" id="KW-0472">Membrane</keyword>
<dbReference type="AlphaFoldDB" id="A0A059FVA7"/>
<dbReference type="Pfam" id="PF13624">
    <property type="entry name" value="SurA_N_3"/>
    <property type="match status" value="1"/>
</dbReference>
<dbReference type="InterPro" id="IPR027304">
    <property type="entry name" value="Trigger_fact/SurA_dom_sf"/>
</dbReference>
<reference evidence="10 11" key="1">
    <citation type="journal article" date="2014" name="Antonie Van Leeuwenhoek">
        <title>Hyphomonas beringensis sp. nov. and Hyphomonas chukchiensis sp. nov., isolated from surface seawater of the Bering Sea and Chukchi Sea.</title>
        <authorList>
            <person name="Li C."/>
            <person name="Lai Q."/>
            <person name="Li G."/>
            <person name="Dong C."/>
            <person name="Wang J."/>
            <person name="Liao Y."/>
            <person name="Shao Z."/>
        </authorList>
    </citation>
    <scope>NUCLEOTIDE SEQUENCE [LARGE SCALE GENOMIC DNA]</scope>
    <source>
        <strain evidence="10 11">MHS-2</strain>
    </source>
</reference>
<dbReference type="GO" id="GO:0003755">
    <property type="term" value="F:peptidyl-prolyl cis-trans isomerase activity"/>
    <property type="evidence" value="ECO:0007669"/>
    <property type="project" value="InterPro"/>
</dbReference>
<dbReference type="RefSeq" id="WP_084141405.1">
    <property type="nucleotide sequence ID" value="NZ_ARYK01000001.1"/>
</dbReference>
<dbReference type="InterPro" id="IPR000297">
    <property type="entry name" value="PPIase_PpiC"/>
</dbReference>
<accession>A0A059FVA7</accession>
<evidence type="ECO:0000256" key="1">
    <source>
        <dbReference type="ARBA" id="ARBA00004401"/>
    </source>
</evidence>
<sequence>MLALMKSLMNSIFGKIVIMIIIAGMAFWGVDTMVAQMRSGLGSDLAAAGSRSIDVTGLDRRVENLLRNLNANADKPITKSEAVDQGLVDQVFEVEKSKIVNLGYAGMIGVKPSANAVVEQLKTVDAFKNPLTGELDLNTYREVLYQNRFTKEEYEQQVSDDLTLKTLSDAASAAIYPPQALARIQARFIGETRNVSWFILDATKAPKPEAPTDDDIRAFYDDNLEALKQPERRGIDLLRMSADDFLSDITVTEQEIATIYEATKSERFSEPDQRTFLELKFADRDAARAAFGLLAGGADPANLQGVVSREMKSGTRDTVTDPALREAMFGPGKQSGALFGPKDVSGQWMVARLVSVQPGNVYPIEDVSEVIRDELARERAQVLFYEKLNDLEREIAAGYPLSKIADEVGVPMISFVPVDQTGMTEDGISMIGLTAAGDAFSAAFQLNPGDVSNRFDGDDAVYITSPREIIAPYTPEFETLADDIRESLVASRAATSMQTYAASVVDKIKSGETTLADAAKAAGATVETPPGPISRSTAEQSGLPSAAIAAIFSGREGDVASYPNRQGDHFMIVSLDTITPPSEEQLEVLGSSAAASLTQALKDDLRVALDYEVSKATKLKVNAGAVNAYKASVATDQ</sequence>
<protein>
    <submittedName>
        <fullName evidence="10">Peptidylprolyl cis-trans isomerase-like protein</fullName>
    </submittedName>
</protein>
<keyword evidence="6" id="KW-0143">Chaperone</keyword>
<evidence type="ECO:0000256" key="8">
    <source>
        <dbReference type="SAM" id="Phobius"/>
    </source>
</evidence>
<dbReference type="eggNOG" id="COG0760">
    <property type="taxonomic scope" value="Bacteria"/>
</dbReference>
<organism evidence="10 11">
    <name type="scientific">Hyphomonas johnsonii MHS-2</name>
    <dbReference type="NCBI Taxonomy" id="1280950"/>
    <lineage>
        <taxon>Bacteria</taxon>
        <taxon>Pseudomonadati</taxon>
        <taxon>Pseudomonadota</taxon>
        <taxon>Alphaproteobacteria</taxon>
        <taxon>Hyphomonadales</taxon>
        <taxon>Hyphomonadaceae</taxon>
        <taxon>Hyphomonas</taxon>
    </lineage>
</organism>
<dbReference type="SUPFAM" id="SSF109998">
    <property type="entry name" value="Triger factor/SurA peptide-binding domain-like"/>
    <property type="match status" value="1"/>
</dbReference>
<comment type="similarity">
    <text evidence="7">Belongs to the PpiD chaperone family.</text>
</comment>
<evidence type="ECO:0000313" key="11">
    <source>
        <dbReference type="Proteomes" id="UP000025171"/>
    </source>
</evidence>
<dbReference type="EMBL" id="ARYK01000001">
    <property type="protein sequence ID" value="KCZ94393.1"/>
    <property type="molecule type" value="Genomic_DNA"/>
</dbReference>
<comment type="subcellular location">
    <subcellularLocation>
        <location evidence="1">Cell membrane</location>
        <topology evidence="1">Single-pass type II membrane protein</topology>
    </subcellularLocation>
</comment>
<dbReference type="PANTHER" id="PTHR47529">
    <property type="entry name" value="PEPTIDYL-PROLYL CIS-TRANS ISOMERASE D"/>
    <property type="match status" value="1"/>
</dbReference>
<dbReference type="Pfam" id="PF13145">
    <property type="entry name" value="Rotamase_2"/>
    <property type="match status" value="1"/>
</dbReference>
<dbReference type="PANTHER" id="PTHR47529:SF1">
    <property type="entry name" value="PERIPLASMIC CHAPERONE PPID"/>
    <property type="match status" value="1"/>
</dbReference>
<name>A0A059FVA7_9PROT</name>
<keyword evidence="11" id="KW-1185">Reference proteome</keyword>
<evidence type="ECO:0000259" key="9">
    <source>
        <dbReference type="Pfam" id="PF13145"/>
    </source>
</evidence>
<proteinExistence type="inferred from homology"/>
<dbReference type="STRING" id="1280950.HJO_03425"/>
<evidence type="ECO:0000256" key="6">
    <source>
        <dbReference type="ARBA" id="ARBA00023186"/>
    </source>
</evidence>
<keyword evidence="2" id="KW-1003">Cell membrane</keyword>
<evidence type="ECO:0000256" key="3">
    <source>
        <dbReference type="ARBA" id="ARBA00022692"/>
    </source>
</evidence>
<evidence type="ECO:0000256" key="7">
    <source>
        <dbReference type="ARBA" id="ARBA00038408"/>
    </source>
</evidence>
<feature type="domain" description="PpiC" evidence="9">
    <location>
        <begin position="251"/>
        <end position="368"/>
    </location>
</feature>
<evidence type="ECO:0000256" key="4">
    <source>
        <dbReference type="ARBA" id="ARBA00022989"/>
    </source>
</evidence>
<dbReference type="GO" id="GO:0005886">
    <property type="term" value="C:plasma membrane"/>
    <property type="evidence" value="ECO:0007669"/>
    <property type="project" value="UniProtKB-SubCell"/>
</dbReference>
<keyword evidence="4 8" id="KW-1133">Transmembrane helix</keyword>
<keyword evidence="10" id="KW-0413">Isomerase</keyword>
<evidence type="ECO:0000256" key="2">
    <source>
        <dbReference type="ARBA" id="ARBA00022475"/>
    </source>
</evidence>
<evidence type="ECO:0000313" key="10">
    <source>
        <dbReference type="EMBL" id="KCZ94393.1"/>
    </source>
</evidence>
<evidence type="ECO:0000256" key="5">
    <source>
        <dbReference type="ARBA" id="ARBA00023136"/>
    </source>
</evidence>
<dbReference type="InterPro" id="IPR052029">
    <property type="entry name" value="PpiD_chaperone"/>
</dbReference>
<dbReference type="Proteomes" id="UP000025171">
    <property type="component" value="Unassembled WGS sequence"/>
</dbReference>
<gene>
    <name evidence="10" type="ORF">HJO_03425</name>
</gene>
<feature type="transmembrane region" description="Helical" evidence="8">
    <location>
        <begin position="12"/>
        <end position="30"/>
    </location>
</feature>
<dbReference type="PATRIC" id="fig|1280950.3.peg.697"/>
<comment type="caution">
    <text evidence="10">The sequence shown here is derived from an EMBL/GenBank/DDBJ whole genome shotgun (WGS) entry which is preliminary data.</text>
</comment>